<dbReference type="eggNOG" id="COG2197">
    <property type="taxonomic scope" value="Bacteria"/>
</dbReference>
<dbReference type="PANTHER" id="PTHR43214">
    <property type="entry name" value="TWO-COMPONENT RESPONSE REGULATOR"/>
    <property type="match status" value="1"/>
</dbReference>
<reference evidence="3 4" key="1">
    <citation type="submission" date="2006-03" db="EMBL/GenBank/DDBJ databases">
        <title>Complete sequence of chromosome of Nitrobacter hamburgensis X14.</title>
        <authorList>
            <consortium name="US DOE Joint Genome Institute"/>
            <person name="Copeland A."/>
            <person name="Lucas S."/>
            <person name="Lapidus A."/>
            <person name="Barry K."/>
            <person name="Detter J.C."/>
            <person name="Glavina del Rio T."/>
            <person name="Hammon N."/>
            <person name="Israni S."/>
            <person name="Dalin E."/>
            <person name="Tice H."/>
            <person name="Pitluck S."/>
            <person name="Chain P."/>
            <person name="Malfatti S."/>
            <person name="Shin M."/>
            <person name="Vergez L."/>
            <person name="Schmutz J."/>
            <person name="Larimer F."/>
            <person name="Land M."/>
            <person name="Hauser L."/>
            <person name="Kyrpides N."/>
            <person name="Ivanova N."/>
            <person name="Ward B."/>
            <person name="Arp D."/>
            <person name="Klotz M."/>
            <person name="Stein L."/>
            <person name="O'Mullan G."/>
            <person name="Starkenburg S."/>
            <person name="Sayavedra L."/>
            <person name="Poret-Peterson A.T."/>
            <person name="Gentry M.E."/>
            <person name="Bruce D."/>
            <person name="Richardson P."/>
        </authorList>
    </citation>
    <scope>NUCLEOTIDE SEQUENCE [LARGE SCALE GENOMIC DNA]</scope>
    <source>
        <strain evidence="4">DSM 10229 / NCIMB 13809 / X14</strain>
    </source>
</reference>
<dbReference type="SMART" id="SM00421">
    <property type="entry name" value="HTH_LUXR"/>
    <property type="match status" value="1"/>
</dbReference>
<dbReference type="CDD" id="cd06170">
    <property type="entry name" value="LuxR_C_like"/>
    <property type="match status" value="1"/>
</dbReference>
<dbReference type="HOGENOM" id="CLU_000445_90_8_5"/>
<name>Q1QJ42_NITHX</name>
<dbReference type="InterPro" id="IPR011006">
    <property type="entry name" value="CheY-like_superfamily"/>
</dbReference>
<dbReference type="Proteomes" id="UP000001953">
    <property type="component" value="Chromosome"/>
</dbReference>
<dbReference type="OrthoDB" id="7826527at2"/>
<dbReference type="AlphaFoldDB" id="Q1QJ42"/>
<dbReference type="PANTHER" id="PTHR43214:SF42">
    <property type="entry name" value="TRANSCRIPTIONAL REGULATORY PROTEIN DESR"/>
    <property type="match status" value="1"/>
</dbReference>
<dbReference type="KEGG" id="nha:Nham_3000"/>
<organism evidence="3 4">
    <name type="scientific">Nitrobacter hamburgensis (strain DSM 10229 / NCIMB 13809 / X14)</name>
    <dbReference type="NCBI Taxonomy" id="323097"/>
    <lineage>
        <taxon>Bacteria</taxon>
        <taxon>Pseudomonadati</taxon>
        <taxon>Pseudomonadota</taxon>
        <taxon>Alphaproteobacteria</taxon>
        <taxon>Hyphomicrobiales</taxon>
        <taxon>Nitrobacteraceae</taxon>
        <taxon>Nitrobacter</taxon>
    </lineage>
</organism>
<evidence type="ECO:0000313" key="4">
    <source>
        <dbReference type="Proteomes" id="UP000001953"/>
    </source>
</evidence>
<accession>Q1QJ42</accession>
<dbReference type="InterPro" id="IPR016032">
    <property type="entry name" value="Sig_transdc_resp-reg_C-effctor"/>
</dbReference>
<sequence length="263" mass="28624">MRRHQTFETILIGKGILIREGIARILRAENFRVRASVSSPDELTGGFRGPQLLFLIVHTSDDFDLAVEQINLVRNQYPSGRIVVVADHYKSTEPDLVFQVGAAGYLVSTMSCDAFVKSIELVMMGETVFPPAFLASSPDTKSEPRRKAAVSGEDAILVAREDATAPQLSPRELAILRCLISGNSNKCIARKIDIAEATVKVHVKAILRKIRAQNRTQAAIWGMNHPLLAQPINGIPHLPIADANEPLSSSVAVISAIKRIGSS</sequence>
<feature type="domain" description="HTH luxR-type" evidence="2">
    <location>
        <begin position="161"/>
        <end position="226"/>
    </location>
</feature>
<dbReference type="SUPFAM" id="SSF46894">
    <property type="entry name" value="C-terminal effector domain of the bipartite response regulators"/>
    <property type="match status" value="1"/>
</dbReference>
<dbReference type="GO" id="GO:0006355">
    <property type="term" value="P:regulation of DNA-templated transcription"/>
    <property type="evidence" value="ECO:0007669"/>
    <property type="project" value="InterPro"/>
</dbReference>
<dbReference type="STRING" id="323097.Nham_3000"/>
<evidence type="ECO:0000313" key="3">
    <source>
        <dbReference type="EMBL" id="ABE63755.1"/>
    </source>
</evidence>
<proteinExistence type="predicted"/>
<dbReference type="SUPFAM" id="SSF52172">
    <property type="entry name" value="CheY-like"/>
    <property type="match status" value="1"/>
</dbReference>
<dbReference type="PRINTS" id="PR00038">
    <property type="entry name" value="HTHLUXR"/>
</dbReference>
<dbReference type="InterPro" id="IPR000792">
    <property type="entry name" value="Tscrpt_reg_LuxR_C"/>
</dbReference>
<protein>
    <submittedName>
        <fullName evidence="3">Two component transcriptional regulator, LuxR family</fullName>
    </submittedName>
</protein>
<dbReference type="RefSeq" id="WP_011511417.1">
    <property type="nucleotide sequence ID" value="NC_007964.1"/>
</dbReference>
<keyword evidence="4" id="KW-1185">Reference proteome</keyword>
<dbReference type="Gene3D" id="3.40.50.2300">
    <property type="match status" value="1"/>
</dbReference>
<keyword evidence="1" id="KW-0238">DNA-binding</keyword>
<dbReference type="InterPro" id="IPR039420">
    <property type="entry name" value="WalR-like"/>
</dbReference>
<dbReference type="EMBL" id="CP000319">
    <property type="protein sequence ID" value="ABE63755.1"/>
    <property type="molecule type" value="Genomic_DNA"/>
</dbReference>
<evidence type="ECO:0000256" key="1">
    <source>
        <dbReference type="ARBA" id="ARBA00023125"/>
    </source>
</evidence>
<dbReference type="GO" id="GO:0003677">
    <property type="term" value="F:DNA binding"/>
    <property type="evidence" value="ECO:0007669"/>
    <property type="project" value="UniProtKB-KW"/>
</dbReference>
<dbReference type="Pfam" id="PF00196">
    <property type="entry name" value="GerE"/>
    <property type="match status" value="1"/>
</dbReference>
<dbReference type="PROSITE" id="PS00622">
    <property type="entry name" value="HTH_LUXR_1"/>
    <property type="match status" value="1"/>
</dbReference>
<gene>
    <name evidence="3" type="ordered locus">Nham_3000</name>
</gene>
<evidence type="ECO:0000259" key="2">
    <source>
        <dbReference type="PROSITE" id="PS50043"/>
    </source>
</evidence>
<dbReference type="PROSITE" id="PS50043">
    <property type="entry name" value="HTH_LUXR_2"/>
    <property type="match status" value="1"/>
</dbReference>